<feature type="compositionally biased region" description="Acidic residues" evidence="1">
    <location>
        <begin position="359"/>
        <end position="368"/>
    </location>
</feature>
<feature type="transmembrane region" description="Helical" evidence="2">
    <location>
        <begin position="12"/>
        <end position="30"/>
    </location>
</feature>
<dbReference type="Proteomes" id="UP000199800">
    <property type="component" value="Unassembled WGS sequence"/>
</dbReference>
<protein>
    <submittedName>
        <fullName evidence="4">PEGA domain-containing protein</fullName>
    </submittedName>
</protein>
<feature type="compositionally biased region" description="Low complexity" evidence="1">
    <location>
        <begin position="395"/>
        <end position="412"/>
    </location>
</feature>
<feature type="domain" description="PEGA" evidence="3">
    <location>
        <begin position="281"/>
        <end position="337"/>
    </location>
</feature>
<keyword evidence="2" id="KW-0472">Membrane</keyword>
<dbReference type="RefSeq" id="WP_092479116.1">
    <property type="nucleotide sequence ID" value="NZ_FOHN01000041.1"/>
</dbReference>
<gene>
    <name evidence="4" type="ORF">SAMN04487772_14112</name>
</gene>
<accession>A0A1I0FYG3</accession>
<feature type="compositionally biased region" description="Basic and acidic residues" evidence="1">
    <location>
        <begin position="346"/>
        <end position="358"/>
    </location>
</feature>
<keyword evidence="2" id="KW-0812">Transmembrane</keyword>
<feature type="domain" description="PEGA" evidence="3">
    <location>
        <begin position="419"/>
        <end position="475"/>
    </location>
</feature>
<dbReference type="EMBL" id="FOHN01000041">
    <property type="protein sequence ID" value="SET63466.1"/>
    <property type="molecule type" value="Genomic_DNA"/>
</dbReference>
<reference evidence="4 5" key="1">
    <citation type="submission" date="2016-10" db="EMBL/GenBank/DDBJ databases">
        <authorList>
            <person name="de Groot N.N."/>
        </authorList>
    </citation>
    <scope>NUCLEOTIDE SEQUENCE [LARGE SCALE GENOMIC DNA]</scope>
    <source>
        <strain evidence="4 5">DSM 1801</strain>
    </source>
</reference>
<keyword evidence="5" id="KW-1185">Reference proteome</keyword>
<evidence type="ECO:0000313" key="4">
    <source>
        <dbReference type="EMBL" id="SET63466.1"/>
    </source>
</evidence>
<feature type="region of interest" description="Disordered" evidence="1">
    <location>
        <begin position="338"/>
        <end position="413"/>
    </location>
</feature>
<dbReference type="OrthoDB" id="9769893at2"/>
<dbReference type="STRING" id="29364.SAMN04487772_14112"/>
<organism evidence="4 5">
    <name type="scientific">[Clostridium] polysaccharolyticum</name>
    <dbReference type="NCBI Taxonomy" id="29364"/>
    <lineage>
        <taxon>Bacteria</taxon>
        <taxon>Bacillati</taxon>
        <taxon>Bacillota</taxon>
        <taxon>Clostridia</taxon>
        <taxon>Lachnospirales</taxon>
        <taxon>Lachnospiraceae</taxon>
    </lineage>
</organism>
<keyword evidence="2" id="KW-1133">Transmembrane helix</keyword>
<sequence length="485" mass="53508">MNRGRQYKAAMIAVIILFVSGLIYCGMLVVNDNGKKQQPERPSATNSPDFSRSFTGIVKDIDEENQTISLGLTENATQMTLRYNGGTDVRNQFDKIISMKGITLGEIVRFTYDTKVNKLISLNIDKNAWSYENVKKMRLDNEKGVIQLGSSRYGFHESIVFVGEGELISLSDLSAKDQFTVKGIGETVYSIIVTKGHGIIRFTNIEDFVGGTVYIGASTYKKIKGEPFRVIVREGSCKIVLQKDRVIGTKEVTVKRGEELTVDRSELSISKAKEGKIKFQINPYGADLYIDGKQIDYSAPVTLSYGNHTIAVTLSGYKSFSGMLTVGQADQDIEVNLVPDTSEEESSSKDDNVSSEDKTDSDDILLDWDSDKKDDKTDSGNKENNLSITDKENIAAESPKPAEPSSKASGSGMDTLHKITIQSPAEVEVYVDDAYKGIAPVSFTKVLGVHVITLKKNGYATKTYTVHVEDNNENVFYTFGNLVKK</sequence>
<feature type="compositionally biased region" description="Basic and acidic residues" evidence="1">
    <location>
        <begin position="369"/>
        <end position="381"/>
    </location>
</feature>
<name>A0A1I0FYG3_9FIRM</name>
<dbReference type="AlphaFoldDB" id="A0A1I0FYG3"/>
<dbReference type="Pfam" id="PF08308">
    <property type="entry name" value="PEGA"/>
    <property type="match status" value="2"/>
</dbReference>
<evidence type="ECO:0000256" key="1">
    <source>
        <dbReference type="SAM" id="MobiDB-lite"/>
    </source>
</evidence>
<evidence type="ECO:0000313" key="5">
    <source>
        <dbReference type="Proteomes" id="UP000199800"/>
    </source>
</evidence>
<proteinExistence type="predicted"/>
<dbReference type="InterPro" id="IPR013229">
    <property type="entry name" value="PEGA"/>
</dbReference>
<evidence type="ECO:0000259" key="3">
    <source>
        <dbReference type="Pfam" id="PF08308"/>
    </source>
</evidence>
<evidence type="ECO:0000256" key="2">
    <source>
        <dbReference type="SAM" id="Phobius"/>
    </source>
</evidence>